<evidence type="ECO:0000256" key="1">
    <source>
        <dbReference type="SAM" id="MobiDB-lite"/>
    </source>
</evidence>
<comment type="caution">
    <text evidence="2">The sequence shown here is derived from an EMBL/GenBank/DDBJ whole genome shotgun (WGS) entry which is preliminary data.</text>
</comment>
<gene>
    <name evidence="2" type="ORF">DBV05_g4944</name>
</gene>
<feature type="compositionally biased region" description="Basic and acidic residues" evidence="1">
    <location>
        <begin position="64"/>
        <end position="78"/>
    </location>
</feature>
<sequence length="270" mass="29617">MSVGPRPHATRSPSELVNDPIVDNNSDHRVTTTSIHQPSRSDPQFTARVIVGPPPWLQAAQNERQAHEAKVQKERSEADETPQPPATSTHRDATDQNKTETALQSCSGAQLGPFASVPSVQPTTGYTEAGLTTLDPVATHSVDRTSPGIAVTSASPTAQFVQHSLSRGDVLDAADEPIPDGYWDQLPPGFSEEQAAVMWVKKSKPFCRRCTLRHPPPHNQRVTRTQSSGTSWSNYRSSVRKRIRRGALREQEQQLRSQPPPPSLHPQSDP</sequence>
<keyword evidence="3" id="KW-1185">Reference proteome</keyword>
<feature type="compositionally biased region" description="Pro residues" evidence="1">
    <location>
        <begin position="258"/>
        <end position="270"/>
    </location>
</feature>
<accession>A0A5N5DFS2</accession>
<protein>
    <submittedName>
        <fullName evidence="2">Uncharacterized protein</fullName>
    </submittedName>
</protein>
<feature type="compositionally biased region" description="Polar residues" evidence="1">
    <location>
        <begin position="220"/>
        <end position="237"/>
    </location>
</feature>
<feature type="region of interest" description="Disordered" evidence="1">
    <location>
        <begin position="1"/>
        <end position="114"/>
    </location>
</feature>
<reference evidence="2 3" key="1">
    <citation type="journal article" date="2019" name="Sci. Rep.">
        <title>A multi-omics analysis of the grapevine pathogen Lasiodiplodia theobromae reveals that temperature affects the expression of virulence- and pathogenicity-related genes.</title>
        <authorList>
            <person name="Felix C."/>
            <person name="Meneses R."/>
            <person name="Goncalves M.F.M."/>
            <person name="Tilleman L."/>
            <person name="Duarte A.S."/>
            <person name="Jorrin-Novo J.V."/>
            <person name="Van de Peer Y."/>
            <person name="Deforce D."/>
            <person name="Van Nieuwerburgh F."/>
            <person name="Esteves A.C."/>
            <person name="Alves A."/>
        </authorList>
    </citation>
    <scope>NUCLEOTIDE SEQUENCE [LARGE SCALE GENOMIC DNA]</scope>
    <source>
        <strain evidence="2 3">LA-SOL3</strain>
    </source>
</reference>
<dbReference type="AlphaFoldDB" id="A0A5N5DFS2"/>
<proteinExistence type="predicted"/>
<dbReference type="Proteomes" id="UP000325902">
    <property type="component" value="Unassembled WGS sequence"/>
</dbReference>
<feature type="compositionally biased region" description="Basic and acidic residues" evidence="1">
    <location>
        <begin position="89"/>
        <end position="98"/>
    </location>
</feature>
<feature type="compositionally biased region" description="Polar residues" evidence="1">
    <location>
        <begin position="99"/>
        <end position="108"/>
    </location>
</feature>
<feature type="compositionally biased region" description="Polar residues" evidence="1">
    <location>
        <begin position="31"/>
        <end position="44"/>
    </location>
</feature>
<dbReference type="EMBL" id="VCHE01000024">
    <property type="protein sequence ID" value="KAB2576350.1"/>
    <property type="molecule type" value="Genomic_DNA"/>
</dbReference>
<evidence type="ECO:0000313" key="3">
    <source>
        <dbReference type="Proteomes" id="UP000325902"/>
    </source>
</evidence>
<feature type="region of interest" description="Disordered" evidence="1">
    <location>
        <begin position="211"/>
        <end position="270"/>
    </location>
</feature>
<evidence type="ECO:0000313" key="2">
    <source>
        <dbReference type="EMBL" id="KAB2576350.1"/>
    </source>
</evidence>
<name>A0A5N5DFS2_9PEZI</name>
<organism evidence="2 3">
    <name type="scientific">Lasiodiplodia theobromae</name>
    <dbReference type="NCBI Taxonomy" id="45133"/>
    <lineage>
        <taxon>Eukaryota</taxon>
        <taxon>Fungi</taxon>
        <taxon>Dikarya</taxon>
        <taxon>Ascomycota</taxon>
        <taxon>Pezizomycotina</taxon>
        <taxon>Dothideomycetes</taxon>
        <taxon>Dothideomycetes incertae sedis</taxon>
        <taxon>Botryosphaeriales</taxon>
        <taxon>Botryosphaeriaceae</taxon>
        <taxon>Lasiodiplodia</taxon>
    </lineage>
</organism>